<evidence type="ECO:0000256" key="1">
    <source>
        <dbReference type="SAM" id="Phobius"/>
    </source>
</evidence>
<keyword evidence="3" id="KW-1185">Reference proteome</keyword>
<dbReference type="eggNOG" id="KOG4650">
    <property type="taxonomic scope" value="Eukaryota"/>
</dbReference>
<dbReference type="InterPro" id="IPR010721">
    <property type="entry name" value="UstE-like"/>
</dbReference>
<dbReference type="Gene3D" id="1.20.120.1630">
    <property type="match status" value="1"/>
</dbReference>
<feature type="transmembrane region" description="Helical" evidence="1">
    <location>
        <begin position="156"/>
        <end position="182"/>
    </location>
</feature>
<accession>U4L313</accession>
<keyword evidence="1" id="KW-0812">Transmembrane</keyword>
<dbReference type="PANTHER" id="PTHR32251:SF23">
    <property type="entry name" value="3-OXO-5-ALPHA-STEROID 4-DEHYDROGENASE (DUF1295)"/>
    <property type="match status" value="1"/>
</dbReference>
<dbReference type="OMA" id="WRKGGYQ"/>
<dbReference type="PANTHER" id="PTHR32251">
    <property type="entry name" value="3-OXO-5-ALPHA-STEROID 4-DEHYDROGENASE"/>
    <property type="match status" value="1"/>
</dbReference>
<keyword evidence="1" id="KW-0472">Membrane</keyword>
<keyword evidence="1" id="KW-1133">Transmembrane helix</keyword>
<dbReference type="Pfam" id="PF06966">
    <property type="entry name" value="DUF1295"/>
    <property type="match status" value="1"/>
</dbReference>
<feature type="transmembrane region" description="Helical" evidence="1">
    <location>
        <begin position="53"/>
        <end position="78"/>
    </location>
</feature>
<evidence type="ECO:0000313" key="2">
    <source>
        <dbReference type="EMBL" id="CCX10415.1"/>
    </source>
</evidence>
<name>U4L313_PYROM</name>
<dbReference type="AlphaFoldDB" id="U4L313"/>
<sequence>MSSTTLPLPLPSLSTLHDCASFTLTVRPYLHQLSFAHISTLSLFNGPLSFSEWYLATNPLIMAGIISLVVAALVFISAEINRNYSQIDRLWPILPAVYAAHFAVWARANGVGSERLDTLATAVGLWCIRLTYNYYRKGGYKWGAEDYRWIIVKSRMSSWAFVIFDLTFISIYQSLLLLAVTFPCYLLLLVSQIPGHGAMTTSDTVISRILAVLLILETLADQQQWNYQQAKAAYKATGKVPEGFTKEDLDRGFVVSGLWSIVRHPNFTCEQAIWLGVYQWGCWQTETLWNWAGIGALGYCAVFQGSTRLTEDITGKKYPEYREYQRLVNCFVPGFRSFSAPQMVEEEKGKKEL</sequence>
<dbReference type="GO" id="GO:0016020">
    <property type="term" value="C:membrane"/>
    <property type="evidence" value="ECO:0007669"/>
    <property type="project" value="TreeGrafter"/>
</dbReference>
<dbReference type="OrthoDB" id="201504at2759"/>
<reference evidence="2 3" key="1">
    <citation type="journal article" date="2013" name="PLoS Genet.">
        <title>The genome and development-dependent transcriptomes of Pyronema confluens: a window into fungal evolution.</title>
        <authorList>
            <person name="Traeger S."/>
            <person name="Altegoer F."/>
            <person name="Freitag M."/>
            <person name="Gabaldon T."/>
            <person name="Kempken F."/>
            <person name="Kumar A."/>
            <person name="Marcet-Houben M."/>
            <person name="Poggeler S."/>
            <person name="Stajich J.E."/>
            <person name="Nowrousian M."/>
        </authorList>
    </citation>
    <scope>NUCLEOTIDE SEQUENCE [LARGE SCALE GENOMIC DNA]</scope>
    <source>
        <strain evidence="3">CBS 100304</strain>
        <tissue evidence="2">Vegetative mycelium</tissue>
    </source>
</reference>
<evidence type="ECO:0000313" key="3">
    <source>
        <dbReference type="Proteomes" id="UP000018144"/>
    </source>
</evidence>
<protein>
    <submittedName>
        <fullName evidence="2">Similar to Uncharacterized protein C594.04c acc. no. O74507</fullName>
    </submittedName>
</protein>
<dbReference type="EMBL" id="HF935540">
    <property type="protein sequence ID" value="CCX10415.1"/>
    <property type="molecule type" value="Genomic_DNA"/>
</dbReference>
<dbReference type="Proteomes" id="UP000018144">
    <property type="component" value="Unassembled WGS sequence"/>
</dbReference>
<gene>
    <name evidence="2" type="ORF">PCON_10009</name>
</gene>
<proteinExistence type="predicted"/>
<organism evidence="2 3">
    <name type="scientific">Pyronema omphalodes (strain CBS 100304)</name>
    <name type="common">Pyronema confluens</name>
    <dbReference type="NCBI Taxonomy" id="1076935"/>
    <lineage>
        <taxon>Eukaryota</taxon>
        <taxon>Fungi</taxon>
        <taxon>Dikarya</taxon>
        <taxon>Ascomycota</taxon>
        <taxon>Pezizomycotina</taxon>
        <taxon>Pezizomycetes</taxon>
        <taxon>Pezizales</taxon>
        <taxon>Pyronemataceae</taxon>
        <taxon>Pyronema</taxon>
    </lineage>
</organism>